<evidence type="ECO:0000259" key="6">
    <source>
        <dbReference type="Pfam" id="PF25917"/>
    </source>
</evidence>
<feature type="domain" description="Multidrug resistance protein MdtA-like C-terminal permuted SH3" evidence="8">
    <location>
        <begin position="305"/>
        <end position="363"/>
    </location>
</feature>
<feature type="coiled-coil region" evidence="3">
    <location>
        <begin position="101"/>
        <end position="128"/>
    </location>
</feature>
<dbReference type="OrthoDB" id="9816569at2"/>
<evidence type="ECO:0000313" key="10">
    <source>
        <dbReference type="Proteomes" id="UP000317835"/>
    </source>
</evidence>
<evidence type="ECO:0000313" key="9">
    <source>
        <dbReference type="EMBL" id="QDV32222.1"/>
    </source>
</evidence>
<dbReference type="SUPFAM" id="SSF111369">
    <property type="entry name" value="HlyD-like secretion proteins"/>
    <property type="match status" value="1"/>
</dbReference>
<keyword evidence="3" id="KW-0175">Coiled coil</keyword>
<dbReference type="GO" id="GO:0046677">
    <property type="term" value="P:response to antibiotic"/>
    <property type="evidence" value="ECO:0007669"/>
    <property type="project" value="TreeGrafter"/>
</dbReference>
<dbReference type="AlphaFoldDB" id="A0A518GUF0"/>
<dbReference type="Proteomes" id="UP000317835">
    <property type="component" value="Chromosome"/>
</dbReference>
<dbReference type="FunFam" id="2.40.420.20:FF:000001">
    <property type="entry name" value="Efflux RND transporter periplasmic adaptor subunit"/>
    <property type="match status" value="1"/>
</dbReference>
<dbReference type="PANTHER" id="PTHR30158">
    <property type="entry name" value="ACRA/E-RELATED COMPONENT OF DRUG EFFLUX TRANSPORTER"/>
    <property type="match status" value="1"/>
</dbReference>
<dbReference type="InterPro" id="IPR058627">
    <property type="entry name" value="MdtA-like_C"/>
</dbReference>
<organism evidence="9 10">
    <name type="scientific">Tautonia plasticadhaerens</name>
    <dbReference type="NCBI Taxonomy" id="2527974"/>
    <lineage>
        <taxon>Bacteria</taxon>
        <taxon>Pseudomonadati</taxon>
        <taxon>Planctomycetota</taxon>
        <taxon>Planctomycetia</taxon>
        <taxon>Isosphaerales</taxon>
        <taxon>Isosphaeraceae</taxon>
        <taxon>Tautonia</taxon>
    </lineage>
</organism>
<dbReference type="Pfam" id="PF25917">
    <property type="entry name" value="BSH_RND"/>
    <property type="match status" value="1"/>
</dbReference>
<comment type="subcellular location">
    <subcellularLocation>
        <location evidence="1">Cell envelope</location>
    </subcellularLocation>
</comment>
<dbReference type="NCBIfam" id="TIGR01730">
    <property type="entry name" value="RND_mfp"/>
    <property type="match status" value="1"/>
</dbReference>
<name>A0A518GUF0_9BACT</name>
<dbReference type="Pfam" id="PF25967">
    <property type="entry name" value="RND-MFP_C"/>
    <property type="match status" value="1"/>
</dbReference>
<evidence type="ECO:0000256" key="4">
    <source>
        <dbReference type="SAM" id="MobiDB-lite"/>
    </source>
</evidence>
<proteinExistence type="inferred from homology"/>
<feature type="region of interest" description="Disordered" evidence="4">
    <location>
        <begin position="365"/>
        <end position="451"/>
    </location>
</feature>
<dbReference type="RefSeq" id="WP_145266138.1">
    <property type="nucleotide sequence ID" value="NZ_CP036426.1"/>
</dbReference>
<dbReference type="PANTHER" id="PTHR30158:SF24">
    <property type="entry name" value="HLYD FAMILY SECRETION PROTEIN"/>
    <property type="match status" value="1"/>
</dbReference>
<dbReference type="EMBL" id="CP036426">
    <property type="protein sequence ID" value="QDV32222.1"/>
    <property type="molecule type" value="Genomic_DNA"/>
</dbReference>
<evidence type="ECO:0000259" key="5">
    <source>
        <dbReference type="Pfam" id="PF25876"/>
    </source>
</evidence>
<dbReference type="GO" id="GO:0030313">
    <property type="term" value="C:cell envelope"/>
    <property type="evidence" value="ECO:0007669"/>
    <property type="project" value="UniProtKB-SubCell"/>
</dbReference>
<dbReference type="PROSITE" id="PS51257">
    <property type="entry name" value="PROKAR_LIPOPROTEIN"/>
    <property type="match status" value="1"/>
</dbReference>
<dbReference type="InterPro" id="IPR058626">
    <property type="entry name" value="MdtA-like_b-barrel"/>
</dbReference>
<dbReference type="Gene3D" id="2.40.50.100">
    <property type="match status" value="1"/>
</dbReference>
<dbReference type="Pfam" id="PF25944">
    <property type="entry name" value="Beta-barrel_RND"/>
    <property type="match status" value="1"/>
</dbReference>
<dbReference type="GO" id="GO:0022857">
    <property type="term" value="F:transmembrane transporter activity"/>
    <property type="evidence" value="ECO:0007669"/>
    <property type="project" value="InterPro"/>
</dbReference>
<dbReference type="InterPro" id="IPR058624">
    <property type="entry name" value="MdtA-like_HH"/>
</dbReference>
<dbReference type="Gene3D" id="2.40.30.170">
    <property type="match status" value="1"/>
</dbReference>
<evidence type="ECO:0000256" key="2">
    <source>
        <dbReference type="ARBA" id="ARBA00009477"/>
    </source>
</evidence>
<dbReference type="KEGG" id="tpla:ElP_00450"/>
<dbReference type="Gene3D" id="1.10.287.470">
    <property type="entry name" value="Helix hairpin bin"/>
    <property type="match status" value="1"/>
</dbReference>
<feature type="compositionally biased region" description="Pro residues" evidence="4">
    <location>
        <begin position="425"/>
        <end position="439"/>
    </location>
</feature>
<gene>
    <name evidence="9" type="primary">bepF_1</name>
    <name evidence="9" type="ORF">ElP_00450</name>
</gene>
<sequence length="451" mass="47343">MTRSRRSGVAALAAGVLAALGCQPRNEYAPPPPPAVEVATPVERPVTDYLEFTGSTRAIATVELRARVNGYLEEIHFEDGSTVEEGQLLFTIEQAPYRTKLAMAEADLARARAALQLAEGELGRLRTLVRRDAGTVQELDIKQAERESAVAGLAAAEAAVEDAELQLAYCEIRAPIAGRIGRHLVDTGNLVQAEMTSLAIIERFDPIYVYFTLSEGDLLDLQSEQDPNQAAPSSPLGEGERVLEVGLGGEQGYPYTGRLDFADLGVDPGTGTLQLRGIFPNEDGRLLPGLFARVRTAVGAARPRLLVPDRALGTDQRGDYVLVVGDEDVVEYRSVTIGRSLDGMSVITSGLEGDERVVVNGVQFARPGAPVDPQPSDAAEGPEAVAEADAEAEAEADLGPTAPEAAPGLAAGPDAPDPEVEDAPAPGPTSGPREGPVPPAAAAAPSTTRPR</sequence>
<dbReference type="Pfam" id="PF25876">
    <property type="entry name" value="HH_MFP_RND"/>
    <property type="match status" value="1"/>
</dbReference>
<feature type="domain" description="Multidrug resistance protein MdtA-like alpha-helical hairpin" evidence="5">
    <location>
        <begin position="101"/>
        <end position="169"/>
    </location>
</feature>
<dbReference type="Gene3D" id="2.40.420.20">
    <property type="match status" value="1"/>
</dbReference>
<feature type="compositionally biased region" description="Acidic residues" evidence="4">
    <location>
        <begin position="386"/>
        <end position="396"/>
    </location>
</feature>
<accession>A0A518GUF0</accession>
<comment type="similarity">
    <text evidence="2">Belongs to the membrane fusion protein (MFP) (TC 8.A.1) family.</text>
</comment>
<feature type="compositionally biased region" description="Low complexity" evidence="4">
    <location>
        <begin position="397"/>
        <end position="414"/>
    </location>
</feature>
<feature type="domain" description="Multidrug resistance protein MdtA-like barrel-sandwich hybrid" evidence="6">
    <location>
        <begin position="61"/>
        <end position="200"/>
    </location>
</feature>
<evidence type="ECO:0000259" key="8">
    <source>
        <dbReference type="Pfam" id="PF25967"/>
    </source>
</evidence>
<evidence type="ECO:0000259" key="7">
    <source>
        <dbReference type="Pfam" id="PF25944"/>
    </source>
</evidence>
<evidence type="ECO:0000256" key="3">
    <source>
        <dbReference type="SAM" id="Coils"/>
    </source>
</evidence>
<dbReference type="InterPro" id="IPR006143">
    <property type="entry name" value="RND_pump_MFP"/>
</dbReference>
<feature type="domain" description="Multidrug resistance protein MdtA-like beta-barrel" evidence="7">
    <location>
        <begin position="206"/>
        <end position="299"/>
    </location>
</feature>
<protein>
    <submittedName>
        <fullName evidence="9">Efflux pump periplasmic linker BepF</fullName>
    </submittedName>
</protein>
<dbReference type="InterPro" id="IPR058625">
    <property type="entry name" value="MdtA-like_BSH"/>
</dbReference>
<dbReference type="GO" id="GO:0005886">
    <property type="term" value="C:plasma membrane"/>
    <property type="evidence" value="ECO:0007669"/>
    <property type="project" value="TreeGrafter"/>
</dbReference>
<reference evidence="9 10" key="1">
    <citation type="submission" date="2019-02" db="EMBL/GenBank/DDBJ databases">
        <title>Deep-cultivation of Planctomycetes and their phenomic and genomic characterization uncovers novel biology.</title>
        <authorList>
            <person name="Wiegand S."/>
            <person name="Jogler M."/>
            <person name="Boedeker C."/>
            <person name="Pinto D."/>
            <person name="Vollmers J."/>
            <person name="Rivas-Marin E."/>
            <person name="Kohn T."/>
            <person name="Peeters S.H."/>
            <person name="Heuer A."/>
            <person name="Rast P."/>
            <person name="Oberbeckmann S."/>
            <person name="Bunk B."/>
            <person name="Jeske O."/>
            <person name="Meyerdierks A."/>
            <person name="Storesund J.E."/>
            <person name="Kallscheuer N."/>
            <person name="Luecker S."/>
            <person name="Lage O.M."/>
            <person name="Pohl T."/>
            <person name="Merkel B.J."/>
            <person name="Hornburger P."/>
            <person name="Mueller R.-W."/>
            <person name="Bruemmer F."/>
            <person name="Labrenz M."/>
            <person name="Spormann A.M."/>
            <person name="Op den Camp H."/>
            <person name="Overmann J."/>
            <person name="Amann R."/>
            <person name="Jetten M.S.M."/>
            <person name="Mascher T."/>
            <person name="Medema M.H."/>
            <person name="Devos D.P."/>
            <person name="Kaster A.-K."/>
            <person name="Ovreas L."/>
            <person name="Rohde M."/>
            <person name="Galperin M.Y."/>
            <person name="Jogler C."/>
        </authorList>
    </citation>
    <scope>NUCLEOTIDE SEQUENCE [LARGE SCALE GENOMIC DNA]</scope>
    <source>
        <strain evidence="9 10">ElP</strain>
    </source>
</reference>
<evidence type="ECO:0000256" key="1">
    <source>
        <dbReference type="ARBA" id="ARBA00004196"/>
    </source>
</evidence>
<keyword evidence="10" id="KW-1185">Reference proteome</keyword>